<reference evidence="10 11" key="1">
    <citation type="journal article" date="2012" name="Genome Biol.">
        <title>The genome of the polar eukaryotic microalga coccomyxa subellipsoidea reveals traits of cold adaptation.</title>
        <authorList>
            <person name="Blanc G."/>
            <person name="Agarkova I."/>
            <person name="Grimwood J."/>
            <person name="Kuo A."/>
            <person name="Brueggeman A."/>
            <person name="Dunigan D."/>
            <person name="Gurnon J."/>
            <person name="Ladunga I."/>
            <person name="Lindquist E."/>
            <person name="Lucas S."/>
            <person name="Pangilinan J."/>
            <person name="Proschold T."/>
            <person name="Salamov A."/>
            <person name="Schmutz J."/>
            <person name="Weeks D."/>
            <person name="Yamada T."/>
            <person name="Claverie J.M."/>
            <person name="Grigoriev I."/>
            <person name="Van Etten J."/>
            <person name="Lomsadze A."/>
            <person name="Borodovsky M."/>
        </authorList>
    </citation>
    <scope>NUCLEOTIDE SEQUENCE [LARGE SCALE GENOMIC DNA]</scope>
    <source>
        <strain evidence="10 11">C-169</strain>
    </source>
</reference>
<feature type="transmembrane region" description="Helical" evidence="8">
    <location>
        <begin position="441"/>
        <end position="464"/>
    </location>
</feature>
<evidence type="ECO:0000256" key="6">
    <source>
        <dbReference type="ARBA" id="ARBA00022989"/>
    </source>
</evidence>
<keyword evidence="7 8" id="KW-0472">Membrane</keyword>
<dbReference type="PANTHER" id="PTHR48041:SF91">
    <property type="entry name" value="ABC TRANSPORTER G FAMILY MEMBER 28"/>
    <property type="match status" value="1"/>
</dbReference>
<proteinExistence type="predicted"/>
<evidence type="ECO:0000256" key="8">
    <source>
        <dbReference type="SAM" id="Phobius"/>
    </source>
</evidence>
<keyword evidence="2" id="KW-0813">Transport</keyword>
<dbReference type="GO" id="GO:0016887">
    <property type="term" value="F:ATP hydrolysis activity"/>
    <property type="evidence" value="ECO:0007669"/>
    <property type="project" value="InterPro"/>
</dbReference>
<dbReference type="GO" id="GO:0140359">
    <property type="term" value="F:ABC-type transporter activity"/>
    <property type="evidence" value="ECO:0007669"/>
    <property type="project" value="InterPro"/>
</dbReference>
<feature type="transmembrane region" description="Helical" evidence="8">
    <location>
        <begin position="328"/>
        <end position="352"/>
    </location>
</feature>
<organism evidence="10 11">
    <name type="scientific">Coccomyxa subellipsoidea (strain C-169)</name>
    <name type="common">Green microalga</name>
    <dbReference type="NCBI Taxonomy" id="574566"/>
    <lineage>
        <taxon>Eukaryota</taxon>
        <taxon>Viridiplantae</taxon>
        <taxon>Chlorophyta</taxon>
        <taxon>core chlorophytes</taxon>
        <taxon>Trebouxiophyceae</taxon>
        <taxon>Trebouxiophyceae incertae sedis</taxon>
        <taxon>Coccomyxaceae</taxon>
        <taxon>Coccomyxa</taxon>
        <taxon>Coccomyxa subellipsoidea</taxon>
    </lineage>
</organism>
<feature type="transmembrane region" description="Helical" evidence="8">
    <location>
        <begin position="364"/>
        <end position="383"/>
    </location>
</feature>
<dbReference type="Pfam" id="PF01061">
    <property type="entry name" value="ABC2_membrane"/>
    <property type="match status" value="1"/>
</dbReference>
<dbReference type="SUPFAM" id="SSF52540">
    <property type="entry name" value="P-loop containing nucleoside triphosphate hydrolases"/>
    <property type="match status" value="1"/>
</dbReference>
<dbReference type="AlphaFoldDB" id="I0Z001"/>
<feature type="transmembrane region" description="Helical" evidence="8">
    <location>
        <begin position="416"/>
        <end position="434"/>
    </location>
</feature>
<dbReference type="PANTHER" id="PTHR48041">
    <property type="entry name" value="ABC TRANSPORTER G FAMILY MEMBER 28"/>
    <property type="match status" value="1"/>
</dbReference>
<keyword evidence="3 8" id="KW-0812">Transmembrane</keyword>
<dbReference type="KEGG" id="csl:COCSUDRAFT_14971"/>
<dbReference type="Proteomes" id="UP000007264">
    <property type="component" value="Unassembled WGS sequence"/>
</dbReference>
<dbReference type="InterPro" id="IPR050352">
    <property type="entry name" value="ABCG_transporters"/>
</dbReference>
<comment type="subcellular location">
    <subcellularLocation>
        <location evidence="1">Membrane</location>
        <topology evidence="1">Multi-pass membrane protein</topology>
    </subcellularLocation>
</comment>
<dbReference type="GeneID" id="17041968"/>
<keyword evidence="4" id="KW-0547">Nucleotide-binding</keyword>
<dbReference type="InterPro" id="IPR027417">
    <property type="entry name" value="P-loop_NTPase"/>
</dbReference>
<feature type="domain" description="ABC transporter" evidence="9">
    <location>
        <begin position="3"/>
        <end position="246"/>
    </location>
</feature>
<dbReference type="EMBL" id="AGSI01000006">
    <property type="protein sequence ID" value="EIE23970.1"/>
    <property type="molecule type" value="Genomic_DNA"/>
</dbReference>
<dbReference type="Gene3D" id="3.40.50.300">
    <property type="entry name" value="P-loop containing nucleotide triphosphate hydrolases"/>
    <property type="match status" value="1"/>
</dbReference>
<evidence type="ECO:0000256" key="1">
    <source>
        <dbReference type="ARBA" id="ARBA00004141"/>
    </source>
</evidence>
<dbReference type="Pfam" id="PF00005">
    <property type="entry name" value="ABC_tran"/>
    <property type="match status" value="1"/>
</dbReference>
<feature type="transmembrane region" description="Helical" evidence="8">
    <location>
        <begin position="470"/>
        <end position="490"/>
    </location>
</feature>
<dbReference type="eggNOG" id="KOG0065">
    <property type="taxonomic scope" value="Eukaryota"/>
</dbReference>
<evidence type="ECO:0000313" key="11">
    <source>
        <dbReference type="Proteomes" id="UP000007264"/>
    </source>
</evidence>
<gene>
    <name evidence="10" type="ORF">COCSUDRAFT_14971</name>
</gene>
<comment type="caution">
    <text evidence="10">The sequence shown here is derived from an EMBL/GenBank/DDBJ whole genome shotgun (WGS) entry which is preliminary data.</text>
</comment>
<dbReference type="RefSeq" id="XP_005648514.1">
    <property type="nucleotide sequence ID" value="XM_005648457.1"/>
</dbReference>
<evidence type="ECO:0000256" key="5">
    <source>
        <dbReference type="ARBA" id="ARBA00022840"/>
    </source>
</evidence>
<evidence type="ECO:0000259" key="9">
    <source>
        <dbReference type="PROSITE" id="PS50893"/>
    </source>
</evidence>
<dbReference type="InterPro" id="IPR003593">
    <property type="entry name" value="AAA+_ATPase"/>
</dbReference>
<evidence type="ECO:0000256" key="2">
    <source>
        <dbReference type="ARBA" id="ARBA00022448"/>
    </source>
</evidence>
<evidence type="ECO:0000256" key="4">
    <source>
        <dbReference type="ARBA" id="ARBA00022741"/>
    </source>
</evidence>
<evidence type="ECO:0000256" key="7">
    <source>
        <dbReference type="ARBA" id="ARBA00023136"/>
    </source>
</evidence>
<evidence type="ECO:0000256" key="3">
    <source>
        <dbReference type="ARBA" id="ARBA00022692"/>
    </source>
</evidence>
<dbReference type="InterPro" id="IPR013525">
    <property type="entry name" value="ABC2_TM"/>
</dbReference>
<keyword evidence="10" id="KW-0378">Hydrolase</keyword>
<keyword evidence="11" id="KW-1185">Reference proteome</keyword>
<name>I0Z001_COCSC</name>
<protein>
    <submittedName>
        <fullName evidence="10">P-loop containing nucleoside triphosphate hydrolase protein</fullName>
    </submittedName>
</protein>
<dbReference type="CDD" id="cd03213">
    <property type="entry name" value="ABCG_EPDR"/>
    <property type="match status" value="1"/>
</dbReference>
<evidence type="ECO:0000313" key="10">
    <source>
        <dbReference type="EMBL" id="EIE23970.1"/>
    </source>
</evidence>
<dbReference type="PROSITE" id="PS50893">
    <property type="entry name" value="ABC_TRANSPORTER_2"/>
    <property type="match status" value="1"/>
</dbReference>
<dbReference type="SMART" id="SM00382">
    <property type="entry name" value="AAA"/>
    <property type="match status" value="1"/>
</dbReference>
<dbReference type="GO" id="GO:0005524">
    <property type="term" value="F:ATP binding"/>
    <property type="evidence" value="ECO:0007669"/>
    <property type="project" value="UniProtKB-KW"/>
</dbReference>
<sequence>MHQDVYYIVRNQANKKEKISILHGVSGYFNPGEMAAVMGPSGSGKSTLLDLLAGRKTMGEQKGDILFSGVQPTRAFLRRYTGYVEQFDTLLPELTVREMLLYTAELKCEMSEPLSKKRARVDQLLELLALQGCSGTLIGDTLARGISGGQAKRTNIGIALITHPRVLFLDEPTSGLDSYTAHEVMTVVRGLCKRGITICATIHCPPPHTFTLFDRALIMQRGRTAYFGLNGQPAIDYFYNHFEKNENLAEWIVDITTDADRQGSDKFTAVYRDSQQRKQTDVEVAALVEAECNNVSKATLKVCGPFVMPYAAAISIQYYRTANNYRCWLYLFGRLFDKTCFTFLTATFYLWVGANNTAENAPNIAGLLFMWVILPAYGAGPYLPAIVMERPVYVREMSDGLYSPLTYLMYKMIEELFMAFLMSIAFSLPVYYLCKLQGSFFIVWLVWLVSLADGIAFAYATAAVSPNMDIANAVLLTYPTALLFAAGFLLRWVDIPRYWIWCAPHMQLDAISILDIRH</sequence>
<accession>I0Z001</accession>
<keyword evidence="5" id="KW-0067">ATP-binding</keyword>
<dbReference type="OrthoDB" id="66620at2759"/>
<dbReference type="InterPro" id="IPR003439">
    <property type="entry name" value="ABC_transporter-like_ATP-bd"/>
</dbReference>
<dbReference type="GO" id="GO:0016020">
    <property type="term" value="C:membrane"/>
    <property type="evidence" value="ECO:0007669"/>
    <property type="project" value="UniProtKB-SubCell"/>
</dbReference>
<keyword evidence="6 8" id="KW-1133">Transmembrane helix</keyword>